<feature type="compositionally biased region" description="Basic and acidic residues" evidence="1">
    <location>
        <begin position="246"/>
        <end position="256"/>
    </location>
</feature>
<feature type="region of interest" description="Disordered" evidence="1">
    <location>
        <begin position="418"/>
        <end position="445"/>
    </location>
</feature>
<name>E0VGE7_PEDHC</name>
<dbReference type="Gene3D" id="2.30.42.10">
    <property type="match status" value="2"/>
</dbReference>
<feature type="region of interest" description="Disordered" evidence="1">
    <location>
        <begin position="968"/>
        <end position="1022"/>
    </location>
</feature>
<dbReference type="PANTHER" id="PTHR19964">
    <property type="entry name" value="MULTIPLE PDZ DOMAIN PROTEIN"/>
    <property type="match status" value="1"/>
</dbReference>
<dbReference type="InterPro" id="IPR051342">
    <property type="entry name" value="PDZ_scaffold"/>
</dbReference>
<sequence>MKMPVEKEKKIKNEKKRKKEMKEGEGDKEENVVEGGEDGNIEILEKQLSTDGELEKSTDEDLSADLLQLMVPVANDKSGDRRTSSLGDTTDDDLDEDEYQTGWASDVIHLPPSIEVEIRVHKGTEPLGISVDSVDRGVNGMLVVLVVPGGAVARDGHIHPGDYLVSVNHETLRKVTNSQARAILRRAQLLSTDISVTYIPEEAAAAYRKSIRQDSHSSVRSSPVAALRHTSPRSPYIPSDSSLESSEEREKEIRSAEDKIFGTPEKKLGVRSDCESFKEENNELLKSLSIYSSSGEAFTKEKKGNVSNDDDDVSSFKRDSLPCVETPYNRESIKDFVVNNKNYKKLSQTKSVDRTDAKQGPLSVCVVDGLYSVQSRKGNKVLVGIELSRKDKFQSSESSGKVKDKKGGIATSTITTTTTTTTTTASVSSSKKKDDDNNKGESEMKLNNDTINVDYLNGKKVNKKLISGKSLPAVEVSLDGRTQRKLSPVKDEKEIYHLEKASGTIGDRDSFIQGYEDEIQKEIEVRVEIVEVSEESADELTCEKVERTIDGKKSKDFDEKDDNKKIKICHHVEKEKSTSDGAESRGNKEEIKRNKTLEEKFSEKDEKVIKSDTQSFDVKENYDDDNKNRDDDDDDEKEKNKKNLNNGDVGDDDVEGGDVDREGSSNLSNDLKTKRKIIQTRLPSFECTCDGIYDDASPERICTCVSPSGHLDTCLDVLSDDSKRTSHYHSAEITVHSWDLGSNFASPELTVNQEIANTESFYSSGEEFKSGGTSPFYSPRGDSPDLLQSTKNSNKMDKEVSANILLAKHWGPERHVEVVREPNCSLGISIVGGKVDLYNAGPDSSSAILGIFIKNVLPNSPAGINGELKTGDRILEVDSIDLRSANHEKAVEVIRGAGNKVKFLVQSLIQWNVEGDSDIASISSAPASINDIEIERCRPTTPVVTICTPEPIVIQEGLPDFEKQLVQERKQSLSMDSESEKDTKSEQTTKINKKSAGNVKRTKAEKENDPEEPDEFGYTSSS</sequence>
<evidence type="ECO:0000259" key="2">
    <source>
        <dbReference type="PROSITE" id="PS50106"/>
    </source>
</evidence>
<dbReference type="OrthoDB" id="6022242at2759"/>
<feature type="compositionally biased region" description="Basic and acidic residues" evidence="1">
    <location>
        <begin position="978"/>
        <end position="987"/>
    </location>
</feature>
<dbReference type="eggNOG" id="KOG3528">
    <property type="taxonomic scope" value="Eukaryota"/>
</dbReference>
<dbReference type="CTD" id="8240117"/>
<feature type="domain" description="PDZ" evidence="2">
    <location>
        <begin position="815"/>
        <end position="909"/>
    </location>
</feature>
<feature type="domain" description="PDZ" evidence="2">
    <location>
        <begin position="117"/>
        <end position="187"/>
    </location>
</feature>
<dbReference type="Pfam" id="PF00595">
    <property type="entry name" value="PDZ"/>
    <property type="match status" value="2"/>
</dbReference>
<feature type="region of interest" description="Disordered" evidence="1">
    <location>
        <begin position="210"/>
        <end position="256"/>
    </location>
</feature>
<keyword evidence="5" id="KW-1185">Reference proteome</keyword>
<dbReference type="RefSeq" id="XP_002425191.1">
    <property type="nucleotide sequence ID" value="XM_002425146.1"/>
</dbReference>
<dbReference type="CDD" id="cd06671">
    <property type="entry name" value="PDZ7_MUPP1-PD6_PATJ-like"/>
    <property type="match status" value="1"/>
</dbReference>
<reference evidence="4" key="3">
    <citation type="submission" date="2021-02" db="UniProtKB">
        <authorList>
            <consortium name="EnsemblMetazoa"/>
        </authorList>
    </citation>
    <scope>IDENTIFICATION</scope>
    <source>
        <strain evidence="4">USDA</strain>
    </source>
</reference>
<feature type="compositionally biased region" description="Basic and acidic residues" evidence="1">
    <location>
        <begin position="617"/>
        <end position="630"/>
    </location>
</feature>
<dbReference type="Proteomes" id="UP000009046">
    <property type="component" value="Unassembled WGS sequence"/>
</dbReference>
<dbReference type="CDD" id="cd06670">
    <property type="entry name" value="PDZ6_MUPP1-like"/>
    <property type="match status" value="1"/>
</dbReference>
<gene>
    <name evidence="4" type="primary">8240117</name>
    <name evidence="3" type="ORF">Phum_PHUM180430</name>
</gene>
<dbReference type="STRING" id="121224.E0VGE7"/>
<dbReference type="EMBL" id="AAZO01002096">
    <property type="status" value="NOT_ANNOTATED_CDS"/>
    <property type="molecule type" value="Genomic_DNA"/>
</dbReference>
<feature type="compositionally biased region" description="Basic and acidic residues" evidence="1">
    <location>
        <begin position="1"/>
        <end position="11"/>
    </location>
</feature>
<feature type="region of interest" description="Disordered" evidence="1">
    <location>
        <begin position="73"/>
        <end position="95"/>
    </location>
</feature>
<dbReference type="HOGENOM" id="CLU_295828_0_0_1"/>
<feature type="region of interest" description="Disordered" evidence="1">
    <location>
        <begin position="551"/>
        <end position="667"/>
    </location>
</feature>
<dbReference type="InterPro" id="IPR036034">
    <property type="entry name" value="PDZ_sf"/>
</dbReference>
<accession>E0VGE7</accession>
<feature type="region of interest" description="Disordered" evidence="1">
    <location>
        <begin position="1"/>
        <end position="58"/>
    </location>
</feature>
<feature type="compositionally biased region" description="Low complexity" evidence="1">
    <location>
        <begin position="418"/>
        <end position="429"/>
    </location>
</feature>
<dbReference type="SUPFAM" id="SSF50156">
    <property type="entry name" value="PDZ domain-like"/>
    <property type="match status" value="2"/>
</dbReference>
<dbReference type="InterPro" id="IPR001478">
    <property type="entry name" value="PDZ"/>
</dbReference>
<dbReference type="EMBL" id="AAZO01002097">
    <property type="status" value="NOT_ANNOTATED_CDS"/>
    <property type="molecule type" value="Genomic_DNA"/>
</dbReference>
<organism>
    <name type="scientific">Pediculus humanus subsp. corporis</name>
    <name type="common">Body louse</name>
    <dbReference type="NCBI Taxonomy" id="121224"/>
    <lineage>
        <taxon>Eukaryota</taxon>
        <taxon>Metazoa</taxon>
        <taxon>Ecdysozoa</taxon>
        <taxon>Arthropoda</taxon>
        <taxon>Hexapoda</taxon>
        <taxon>Insecta</taxon>
        <taxon>Pterygota</taxon>
        <taxon>Neoptera</taxon>
        <taxon>Paraneoptera</taxon>
        <taxon>Psocodea</taxon>
        <taxon>Troctomorpha</taxon>
        <taxon>Phthiraptera</taxon>
        <taxon>Anoplura</taxon>
        <taxon>Pediculidae</taxon>
        <taxon>Pediculus</taxon>
    </lineage>
</organism>
<evidence type="ECO:0000313" key="3">
    <source>
        <dbReference type="EMBL" id="EEB12453.1"/>
    </source>
</evidence>
<feature type="compositionally biased region" description="Basic and acidic residues" evidence="1">
    <location>
        <begin position="431"/>
        <end position="445"/>
    </location>
</feature>
<dbReference type="GeneID" id="8240117"/>
<dbReference type="PROSITE" id="PS50106">
    <property type="entry name" value="PDZ"/>
    <property type="match status" value="2"/>
</dbReference>
<dbReference type="EnsemblMetazoa" id="PHUM180430-RA">
    <property type="protein sequence ID" value="PHUM180430-PA"/>
    <property type="gene ID" value="PHUM180430"/>
</dbReference>
<protein>
    <submittedName>
        <fullName evidence="3 4">Multiple pdz domain protein, putative</fullName>
    </submittedName>
</protein>
<feature type="compositionally biased region" description="Basic and acidic residues" evidence="1">
    <location>
        <begin position="551"/>
        <end position="610"/>
    </location>
</feature>
<reference evidence="3" key="2">
    <citation type="submission" date="2007-04" db="EMBL/GenBank/DDBJ databases">
        <title>The genome of the human body louse.</title>
        <authorList>
            <consortium name="The Human Body Louse Genome Consortium"/>
            <person name="Kirkness E."/>
            <person name="Walenz B."/>
            <person name="Hass B."/>
            <person name="Bruggner R."/>
            <person name="Strausberg R."/>
        </authorList>
    </citation>
    <scope>NUCLEOTIDE SEQUENCE</scope>
    <source>
        <strain evidence="3">USDA</strain>
    </source>
</reference>
<reference evidence="3" key="1">
    <citation type="submission" date="2007-04" db="EMBL/GenBank/DDBJ databases">
        <title>Annotation of Pediculus humanus corporis strain USDA.</title>
        <authorList>
            <person name="Kirkness E."/>
            <person name="Hannick L."/>
            <person name="Hass B."/>
            <person name="Bruggner R."/>
            <person name="Lawson D."/>
            <person name="Bidwell S."/>
            <person name="Joardar V."/>
            <person name="Caler E."/>
            <person name="Walenz B."/>
            <person name="Inman J."/>
            <person name="Schobel S."/>
            <person name="Galinsky K."/>
            <person name="Amedeo P."/>
            <person name="Strausberg R."/>
        </authorList>
    </citation>
    <scope>NUCLEOTIDE SEQUENCE</scope>
    <source>
        <strain evidence="3">USDA</strain>
    </source>
</reference>
<evidence type="ECO:0000313" key="4">
    <source>
        <dbReference type="EnsemblMetazoa" id="PHUM180430-PA"/>
    </source>
</evidence>
<dbReference type="AlphaFoldDB" id="E0VGE7"/>
<proteinExistence type="predicted"/>
<evidence type="ECO:0000256" key="1">
    <source>
        <dbReference type="SAM" id="MobiDB-lite"/>
    </source>
</evidence>
<feature type="compositionally biased region" description="Basic and acidic residues" evidence="1">
    <location>
        <begin position="20"/>
        <end position="31"/>
    </location>
</feature>
<dbReference type="KEGG" id="phu:Phum_PHUM180430"/>
<dbReference type="SMART" id="SM00228">
    <property type="entry name" value="PDZ"/>
    <property type="match status" value="2"/>
</dbReference>
<evidence type="ECO:0000313" key="5">
    <source>
        <dbReference type="Proteomes" id="UP000009046"/>
    </source>
</evidence>
<feature type="region of interest" description="Disordered" evidence="1">
    <location>
        <begin position="772"/>
        <end position="791"/>
    </location>
</feature>
<dbReference type="VEuPathDB" id="VectorBase:PHUM180430"/>
<dbReference type="InParanoid" id="E0VGE7"/>
<dbReference type="EMBL" id="DS235140">
    <property type="protein sequence ID" value="EEB12453.1"/>
    <property type="molecule type" value="Genomic_DNA"/>
</dbReference>
<dbReference type="PANTHER" id="PTHR19964:SF92">
    <property type="entry name" value="PATJ HOMOLOG"/>
    <property type="match status" value="1"/>
</dbReference>